<evidence type="ECO:0000256" key="13">
    <source>
        <dbReference type="ARBA" id="ARBA00023146"/>
    </source>
</evidence>
<evidence type="ECO:0000256" key="10">
    <source>
        <dbReference type="ARBA" id="ARBA00022842"/>
    </source>
</evidence>
<dbReference type="InterPro" id="IPR009061">
    <property type="entry name" value="DNA-bd_dom_put_sf"/>
</dbReference>
<dbReference type="SUPFAM" id="SSF54991">
    <property type="entry name" value="Anticodon-binding domain of PheRS"/>
    <property type="match status" value="1"/>
</dbReference>
<evidence type="ECO:0000256" key="9">
    <source>
        <dbReference type="ARBA" id="ARBA00022840"/>
    </source>
</evidence>
<dbReference type="NCBIfam" id="TIGR00472">
    <property type="entry name" value="pheT_bact"/>
    <property type="match status" value="1"/>
</dbReference>
<evidence type="ECO:0000259" key="18">
    <source>
        <dbReference type="PROSITE" id="PS51447"/>
    </source>
</evidence>
<dbReference type="GO" id="GO:0000049">
    <property type="term" value="F:tRNA binding"/>
    <property type="evidence" value="ECO:0007669"/>
    <property type="project" value="UniProtKB-UniRule"/>
</dbReference>
<keyword evidence="13 15" id="KW-0030">Aminoacyl-tRNA synthetase</keyword>
<evidence type="ECO:0000256" key="7">
    <source>
        <dbReference type="ARBA" id="ARBA00022723"/>
    </source>
</evidence>
<dbReference type="GO" id="GO:0005524">
    <property type="term" value="F:ATP binding"/>
    <property type="evidence" value="ECO:0007669"/>
    <property type="project" value="UniProtKB-UniRule"/>
</dbReference>
<dbReference type="Gene3D" id="3.30.930.10">
    <property type="entry name" value="Bira Bifunctional Protein, Domain 2"/>
    <property type="match status" value="1"/>
</dbReference>
<dbReference type="CDD" id="cd02796">
    <property type="entry name" value="tRNA_bind_bactPheRS"/>
    <property type="match status" value="1"/>
</dbReference>
<dbReference type="EC" id="6.1.1.20" evidence="15"/>
<feature type="domain" description="FDX-ACB" evidence="18">
    <location>
        <begin position="716"/>
        <end position="809"/>
    </location>
</feature>
<dbReference type="FunFam" id="3.30.70.380:FF:000001">
    <property type="entry name" value="Phenylalanine--tRNA ligase beta subunit"/>
    <property type="match status" value="1"/>
</dbReference>
<dbReference type="FunFam" id="3.30.56.10:FF:000002">
    <property type="entry name" value="Phenylalanine--tRNA ligase beta subunit"/>
    <property type="match status" value="1"/>
</dbReference>
<dbReference type="GO" id="GO:0000287">
    <property type="term" value="F:magnesium ion binding"/>
    <property type="evidence" value="ECO:0007669"/>
    <property type="project" value="UniProtKB-UniRule"/>
</dbReference>
<dbReference type="PANTHER" id="PTHR10947">
    <property type="entry name" value="PHENYLALANYL-TRNA SYNTHETASE BETA CHAIN AND LEUCINE-RICH REPEAT-CONTAINING PROTEIN 47"/>
    <property type="match status" value="1"/>
</dbReference>
<keyword evidence="4 15" id="KW-0963">Cytoplasm</keyword>
<dbReference type="GO" id="GO:0009328">
    <property type="term" value="C:phenylalanine-tRNA ligase complex"/>
    <property type="evidence" value="ECO:0007669"/>
    <property type="project" value="TreeGrafter"/>
</dbReference>
<feature type="binding site" evidence="15">
    <location>
        <position position="466"/>
    </location>
    <ligand>
        <name>Mg(2+)</name>
        <dbReference type="ChEBI" id="CHEBI:18420"/>
        <note>shared with alpha subunit</note>
    </ligand>
</feature>
<feature type="domain" description="B5" evidence="19">
    <location>
        <begin position="413"/>
        <end position="488"/>
    </location>
</feature>
<dbReference type="SMART" id="SM00873">
    <property type="entry name" value="B3_4"/>
    <property type="match status" value="1"/>
</dbReference>
<sequence>MLVSYRWLSELLDLSGYQAEEIAERMSRTGIEIEGVTNLADDLKGPLLVGQVVEQHAHPDSDHLQVTQVDVGQSEPLQIVCGAPNVHQGAKVIVALVGAELPGGFKIKSSKLRGEVSNGMLCSLQEIGFSDSVVAKEFADGIMLLPEDAPIGTSVIEYLALDDPILELSITPNRADALSMYGTAYEVGAIVNQEPHFDHLSLQADQVAAIDYLDQVQVKVLDPKMSAHYQLRLVKGVSVKPSPIALQIKLMKANIRPINNIVDATNYSLIMYGQPLHAFDFDALKSKSISVRKAYPDETLVTLDEVDRQLESSDLVIAAGDQAVALAGLMGGLSTHVTDQTKTVLIESAVFEGQTIRLSSRRLGLRSESSSRFEKGINRDLTSFAGEQASIMMAQFGHGQVEEGVVEVINQPAQAVQVTVEKSQISDKLGIELTDNELQDIFDRLGFGLTFTEEDFTVTVPARRWDIAIPADILEEIARIYGYDKIPDTLPQATGKPAQLTRLQKLIRASRSILESVGLTECVSYVLVSEKEAALTEQAGIPVKLQYPMSEDHAVLRQSLLASLLDIAQYNRARHNGPLAFYEIGKVFYGQEVENTQPTEIEKLSILLSGQSQASNWYQKQTNYDFYDIKGMLESYFDDLGILDRIQFHVEEEISFMHPGQTARVFFDGQSIGYLGQVHPHLAKDFDLEAATYFAELNLEPIFNEKVADLTQTPLAKYPETSRDLALLVDQATAHQDLVDIISQAAGEHLIELELFDLYEGDRIEAGKKSLAYRLTFQDSTKTLTDEEVKASMDRVEEALRQVQGLEIR</sequence>
<dbReference type="SUPFAM" id="SSF55681">
    <property type="entry name" value="Class II aaRS and biotin synthetases"/>
    <property type="match status" value="1"/>
</dbReference>
<dbReference type="Gene3D" id="3.50.40.10">
    <property type="entry name" value="Phenylalanyl-trna Synthetase, Chain B, domain 3"/>
    <property type="match status" value="1"/>
</dbReference>
<dbReference type="SUPFAM" id="SSF56037">
    <property type="entry name" value="PheT/TilS domain"/>
    <property type="match status" value="1"/>
</dbReference>
<dbReference type="PROSITE" id="PS51483">
    <property type="entry name" value="B5"/>
    <property type="match status" value="1"/>
</dbReference>
<dbReference type="InterPro" id="IPR005146">
    <property type="entry name" value="B3/B4_tRNA-bd"/>
</dbReference>
<feature type="domain" description="TRNA-binding" evidence="17">
    <location>
        <begin position="41"/>
        <end position="156"/>
    </location>
</feature>
<dbReference type="InterPro" id="IPR045060">
    <property type="entry name" value="Phe-tRNA-ligase_IIc_bsu"/>
</dbReference>
<evidence type="ECO:0000256" key="3">
    <source>
        <dbReference type="ARBA" id="ARBA00011209"/>
    </source>
</evidence>
<dbReference type="Proteomes" id="UP001229251">
    <property type="component" value="Unassembled WGS sequence"/>
</dbReference>
<dbReference type="PROSITE" id="PS50886">
    <property type="entry name" value="TRBD"/>
    <property type="match status" value="1"/>
</dbReference>
<evidence type="ECO:0000313" key="20">
    <source>
        <dbReference type="EMBL" id="MDK7187606.1"/>
    </source>
</evidence>
<dbReference type="Pfam" id="PF03147">
    <property type="entry name" value="FDX-ACB"/>
    <property type="match status" value="1"/>
</dbReference>
<keyword evidence="9 15" id="KW-0067">ATP-binding</keyword>
<dbReference type="Gene3D" id="2.40.50.140">
    <property type="entry name" value="Nucleic acid-binding proteins"/>
    <property type="match status" value="1"/>
</dbReference>
<evidence type="ECO:0000256" key="5">
    <source>
        <dbReference type="ARBA" id="ARBA00022555"/>
    </source>
</evidence>
<dbReference type="PROSITE" id="PS51447">
    <property type="entry name" value="FDX_ACB"/>
    <property type="match status" value="1"/>
</dbReference>
<dbReference type="InterPro" id="IPR041616">
    <property type="entry name" value="PheRS_beta_core"/>
</dbReference>
<dbReference type="GO" id="GO:0016740">
    <property type="term" value="F:transferase activity"/>
    <property type="evidence" value="ECO:0007669"/>
    <property type="project" value="UniProtKB-ARBA"/>
</dbReference>
<evidence type="ECO:0000256" key="16">
    <source>
        <dbReference type="PROSITE-ProRule" id="PRU00209"/>
    </source>
</evidence>
<evidence type="ECO:0000313" key="21">
    <source>
        <dbReference type="Proteomes" id="UP001229251"/>
    </source>
</evidence>
<feature type="binding site" evidence="15">
    <location>
        <position position="472"/>
    </location>
    <ligand>
        <name>Mg(2+)</name>
        <dbReference type="ChEBI" id="CHEBI:18420"/>
        <note>shared with alpha subunit</note>
    </ligand>
</feature>
<dbReference type="InterPro" id="IPR045864">
    <property type="entry name" value="aa-tRNA-synth_II/BPL/LPL"/>
</dbReference>
<dbReference type="InterPro" id="IPR005121">
    <property type="entry name" value="Fdx_antiC-bd"/>
</dbReference>
<evidence type="ECO:0000256" key="6">
    <source>
        <dbReference type="ARBA" id="ARBA00022598"/>
    </source>
</evidence>
<evidence type="ECO:0000256" key="11">
    <source>
        <dbReference type="ARBA" id="ARBA00022884"/>
    </source>
</evidence>
<dbReference type="Gene3D" id="3.30.70.380">
    <property type="entry name" value="Ferrodoxin-fold anticodon-binding domain"/>
    <property type="match status" value="1"/>
</dbReference>
<dbReference type="SUPFAM" id="SSF50249">
    <property type="entry name" value="Nucleic acid-binding proteins"/>
    <property type="match status" value="1"/>
</dbReference>
<dbReference type="SMART" id="SM00896">
    <property type="entry name" value="FDX-ACB"/>
    <property type="match status" value="1"/>
</dbReference>
<dbReference type="HAMAP" id="MF_00283">
    <property type="entry name" value="Phe_tRNA_synth_beta1"/>
    <property type="match status" value="1"/>
</dbReference>
<dbReference type="InterPro" id="IPR012340">
    <property type="entry name" value="NA-bd_OB-fold"/>
</dbReference>
<dbReference type="AlphaFoldDB" id="A0AAJ1V3Q4"/>
<keyword evidence="5 16" id="KW-0820">tRNA-binding</keyword>
<comment type="catalytic activity">
    <reaction evidence="14 15">
        <text>tRNA(Phe) + L-phenylalanine + ATP = L-phenylalanyl-tRNA(Phe) + AMP + diphosphate + H(+)</text>
        <dbReference type="Rhea" id="RHEA:19413"/>
        <dbReference type="Rhea" id="RHEA-COMP:9668"/>
        <dbReference type="Rhea" id="RHEA-COMP:9699"/>
        <dbReference type="ChEBI" id="CHEBI:15378"/>
        <dbReference type="ChEBI" id="CHEBI:30616"/>
        <dbReference type="ChEBI" id="CHEBI:33019"/>
        <dbReference type="ChEBI" id="CHEBI:58095"/>
        <dbReference type="ChEBI" id="CHEBI:78442"/>
        <dbReference type="ChEBI" id="CHEBI:78531"/>
        <dbReference type="ChEBI" id="CHEBI:456215"/>
        <dbReference type="EC" id="6.1.1.20"/>
    </reaction>
</comment>
<dbReference type="PANTHER" id="PTHR10947:SF0">
    <property type="entry name" value="PHENYLALANINE--TRNA LIGASE BETA SUBUNIT"/>
    <property type="match status" value="1"/>
</dbReference>
<comment type="similarity">
    <text evidence="2 15">Belongs to the phenylalanyl-tRNA synthetase beta subunit family. Type 1 subfamily.</text>
</comment>
<dbReference type="InterPro" id="IPR020825">
    <property type="entry name" value="Phe-tRNA_synthase-like_B3/B4"/>
</dbReference>
<feature type="binding site" evidence="15">
    <location>
        <position position="475"/>
    </location>
    <ligand>
        <name>Mg(2+)</name>
        <dbReference type="ChEBI" id="CHEBI:18420"/>
        <note>shared with alpha subunit</note>
    </ligand>
</feature>
<dbReference type="GO" id="GO:0006432">
    <property type="term" value="P:phenylalanyl-tRNA aminoacylation"/>
    <property type="evidence" value="ECO:0007669"/>
    <property type="project" value="UniProtKB-UniRule"/>
</dbReference>
<dbReference type="Pfam" id="PF17759">
    <property type="entry name" value="tRNA_synthFbeta"/>
    <property type="match status" value="1"/>
</dbReference>
<dbReference type="Pfam" id="PF03483">
    <property type="entry name" value="B3_4"/>
    <property type="match status" value="1"/>
</dbReference>
<evidence type="ECO:0000256" key="14">
    <source>
        <dbReference type="ARBA" id="ARBA00049255"/>
    </source>
</evidence>
<dbReference type="InterPro" id="IPR036690">
    <property type="entry name" value="Fdx_antiC-bd_sf"/>
</dbReference>
<dbReference type="InterPro" id="IPR005147">
    <property type="entry name" value="tRNA_synthase_B5-dom"/>
</dbReference>
<keyword evidence="12 15" id="KW-0648">Protein biosynthesis</keyword>
<dbReference type="EMBL" id="JASOOE010000011">
    <property type="protein sequence ID" value="MDK7187606.1"/>
    <property type="molecule type" value="Genomic_DNA"/>
</dbReference>
<evidence type="ECO:0000259" key="17">
    <source>
        <dbReference type="PROSITE" id="PS50886"/>
    </source>
</evidence>
<evidence type="ECO:0000256" key="4">
    <source>
        <dbReference type="ARBA" id="ARBA00022490"/>
    </source>
</evidence>
<evidence type="ECO:0000256" key="15">
    <source>
        <dbReference type="HAMAP-Rule" id="MF_00283"/>
    </source>
</evidence>
<dbReference type="InterPro" id="IPR002547">
    <property type="entry name" value="tRNA-bd_dom"/>
</dbReference>
<dbReference type="FunFam" id="3.30.930.10:FF:000022">
    <property type="entry name" value="Phenylalanine--tRNA ligase beta subunit"/>
    <property type="match status" value="1"/>
</dbReference>
<evidence type="ECO:0000259" key="19">
    <source>
        <dbReference type="PROSITE" id="PS51483"/>
    </source>
</evidence>
<dbReference type="InterPro" id="IPR004532">
    <property type="entry name" value="Phe-tRNA-ligase_IIc_bsu_bact"/>
</dbReference>
<evidence type="ECO:0000256" key="8">
    <source>
        <dbReference type="ARBA" id="ARBA00022741"/>
    </source>
</evidence>
<dbReference type="NCBIfam" id="NF045760">
    <property type="entry name" value="YtpR"/>
    <property type="match status" value="1"/>
</dbReference>
<dbReference type="GO" id="GO:0140096">
    <property type="term" value="F:catalytic activity, acting on a protein"/>
    <property type="evidence" value="ECO:0007669"/>
    <property type="project" value="UniProtKB-ARBA"/>
</dbReference>
<dbReference type="FunFam" id="2.40.50.140:FF:000045">
    <property type="entry name" value="Phenylalanine--tRNA ligase beta subunit"/>
    <property type="match status" value="1"/>
</dbReference>
<dbReference type="Pfam" id="PF01588">
    <property type="entry name" value="tRNA_bind"/>
    <property type="match status" value="1"/>
</dbReference>
<proteinExistence type="inferred from homology"/>
<gene>
    <name evidence="15 20" type="primary">pheT</name>
    <name evidence="20" type="ORF">QP433_06395</name>
</gene>
<organism evidence="20 21">
    <name type="scientific">Facklamia hominis</name>
    <dbReference type="NCBI Taxonomy" id="178214"/>
    <lineage>
        <taxon>Bacteria</taxon>
        <taxon>Bacillati</taxon>
        <taxon>Bacillota</taxon>
        <taxon>Bacilli</taxon>
        <taxon>Lactobacillales</taxon>
        <taxon>Aerococcaceae</taxon>
        <taxon>Facklamia</taxon>
    </lineage>
</organism>
<comment type="subcellular location">
    <subcellularLocation>
        <location evidence="1 15">Cytoplasm</location>
    </subcellularLocation>
</comment>
<evidence type="ECO:0000256" key="1">
    <source>
        <dbReference type="ARBA" id="ARBA00004496"/>
    </source>
</evidence>
<dbReference type="SUPFAM" id="SSF46955">
    <property type="entry name" value="Putative DNA-binding domain"/>
    <property type="match status" value="1"/>
</dbReference>
<keyword evidence="11 16" id="KW-0694">RNA-binding</keyword>
<keyword evidence="7 15" id="KW-0479">Metal-binding</keyword>
<keyword evidence="6 15" id="KW-0436">Ligase</keyword>
<dbReference type="RefSeq" id="WP_285066069.1">
    <property type="nucleotide sequence ID" value="NZ_JASOOE010000011.1"/>
</dbReference>
<reference evidence="20" key="1">
    <citation type="submission" date="2023-05" db="EMBL/GenBank/DDBJ databases">
        <title>Cataloging the Phylogenetic Diversity of Human Bladder Bacteria.</title>
        <authorList>
            <person name="Du J."/>
        </authorList>
    </citation>
    <scope>NUCLEOTIDE SEQUENCE</scope>
    <source>
        <strain evidence="20">UMB1231</strain>
    </source>
</reference>
<name>A0AAJ1V3Q4_9LACT</name>
<dbReference type="SMART" id="SM00874">
    <property type="entry name" value="B5"/>
    <property type="match status" value="1"/>
</dbReference>
<dbReference type="CDD" id="cd00769">
    <property type="entry name" value="PheRS_beta_core"/>
    <property type="match status" value="1"/>
</dbReference>
<accession>A0AAJ1V3Q4</accession>
<evidence type="ECO:0000256" key="2">
    <source>
        <dbReference type="ARBA" id="ARBA00008653"/>
    </source>
</evidence>
<feature type="binding site" evidence="15">
    <location>
        <position position="476"/>
    </location>
    <ligand>
        <name>Mg(2+)</name>
        <dbReference type="ChEBI" id="CHEBI:18420"/>
        <note>shared with alpha subunit</note>
    </ligand>
</feature>
<comment type="subunit">
    <text evidence="3 15">Tetramer of two alpha and two beta subunits.</text>
</comment>
<keyword evidence="8 15" id="KW-0547">Nucleotide-binding</keyword>
<dbReference type="Pfam" id="PF03484">
    <property type="entry name" value="B5"/>
    <property type="match status" value="1"/>
</dbReference>
<protein>
    <recommendedName>
        <fullName evidence="15">Phenylalanine--tRNA ligase beta subunit</fullName>
        <ecNumber evidence="15">6.1.1.20</ecNumber>
    </recommendedName>
    <alternativeName>
        <fullName evidence="15">Phenylalanyl-tRNA synthetase beta subunit</fullName>
        <shortName evidence="15">PheRS</shortName>
    </alternativeName>
</protein>
<dbReference type="GO" id="GO:0004826">
    <property type="term" value="F:phenylalanine-tRNA ligase activity"/>
    <property type="evidence" value="ECO:0007669"/>
    <property type="project" value="UniProtKB-UniRule"/>
</dbReference>
<evidence type="ECO:0000256" key="12">
    <source>
        <dbReference type="ARBA" id="ARBA00022917"/>
    </source>
</evidence>
<comment type="cofactor">
    <cofactor evidence="15">
        <name>Mg(2+)</name>
        <dbReference type="ChEBI" id="CHEBI:18420"/>
    </cofactor>
    <text evidence="15">Binds 2 magnesium ions per tetramer.</text>
</comment>
<comment type="caution">
    <text evidence="20">The sequence shown here is derived from an EMBL/GenBank/DDBJ whole genome shotgun (WGS) entry which is preliminary data.</text>
</comment>
<keyword evidence="10 15" id="KW-0460">Magnesium</keyword>
<dbReference type="Gene3D" id="3.30.56.10">
    <property type="match status" value="2"/>
</dbReference>
<dbReference type="InterPro" id="IPR033714">
    <property type="entry name" value="tRNA_bind_bactPheRS"/>
</dbReference>